<dbReference type="InterPro" id="IPR027417">
    <property type="entry name" value="P-loop_NTPase"/>
</dbReference>
<keyword evidence="3 7" id="KW-0067">ATP-binding</keyword>
<name>A0A939E1E5_9CORY</name>
<evidence type="ECO:0000313" key="7">
    <source>
        <dbReference type="EMBL" id="MBN9643697.1"/>
    </source>
</evidence>
<evidence type="ECO:0000256" key="3">
    <source>
        <dbReference type="ARBA" id="ARBA00022840"/>
    </source>
</evidence>
<dbReference type="GO" id="GO:0016887">
    <property type="term" value="F:ATP hydrolysis activity"/>
    <property type="evidence" value="ECO:0007669"/>
    <property type="project" value="InterPro"/>
</dbReference>
<dbReference type="SUPFAM" id="SSF52540">
    <property type="entry name" value="P-loop containing nucleoside triphosphate hydrolases"/>
    <property type="match status" value="1"/>
</dbReference>
<dbReference type="PANTHER" id="PTHR24221:SF654">
    <property type="entry name" value="ATP-BINDING CASSETTE SUB-FAMILY B MEMBER 6"/>
    <property type="match status" value="1"/>
</dbReference>
<keyword evidence="8" id="KW-1185">Reference proteome</keyword>
<dbReference type="RefSeq" id="WP_207118440.1">
    <property type="nucleotide sequence ID" value="NZ_JAFLEQ010000008.1"/>
</dbReference>
<dbReference type="Pfam" id="PF00005">
    <property type="entry name" value="ABC_tran"/>
    <property type="match status" value="1"/>
</dbReference>
<reference evidence="7" key="1">
    <citation type="submission" date="2021-03" db="EMBL/GenBank/DDBJ databases">
        <authorList>
            <person name="Sun Q."/>
        </authorList>
    </citation>
    <scope>NUCLEOTIDE SEQUENCE</scope>
    <source>
        <strain evidence="7">CCM 8862</strain>
    </source>
</reference>
<keyword evidence="1" id="KW-0472">Membrane</keyword>
<comment type="similarity">
    <text evidence="5">Belongs to the ABC transporter superfamily. Siderophore-Fe(3+) uptake transporter (SIUT) (TC 3.A.1.21) family.</text>
</comment>
<dbReference type="CDD" id="cd03228">
    <property type="entry name" value="ABCC_MRP_Like"/>
    <property type="match status" value="1"/>
</dbReference>
<organism evidence="7 8">
    <name type="scientific">Corynebacterium mendelii</name>
    <dbReference type="NCBI Taxonomy" id="2765362"/>
    <lineage>
        <taxon>Bacteria</taxon>
        <taxon>Bacillati</taxon>
        <taxon>Actinomycetota</taxon>
        <taxon>Actinomycetes</taxon>
        <taxon>Mycobacteriales</taxon>
        <taxon>Corynebacteriaceae</taxon>
        <taxon>Corynebacterium</taxon>
    </lineage>
</organism>
<dbReference type="PROSITE" id="PS50893">
    <property type="entry name" value="ABC_TRANSPORTER_2"/>
    <property type="match status" value="1"/>
</dbReference>
<dbReference type="SMART" id="SM00382">
    <property type="entry name" value="AAA"/>
    <property type="match status" value="1"/>
</dbReference>
<evidence type="ECO:0000259" key="6">
    <source>
        <dbReference type="PROSITE" id="PS50893"/>
    </source>
</evidence>
<dbReference type="InterPro" id="IPR003439">
    <property type="entry name" value="ABC_transporter-like_ATP-bd"/>
</dbReference>
<evidence type="ECO:0000256" key="5">
    <source>
        <dbReference type="ARBA" id="ARBA00023455"/>
    </source>
</evidence>
<dbReference type="InterPro" id="IPR017871">
    <property type="entry name" value="ABC_transporter-like_CS"/>
</dbReference>
<comment type="caution">
    <text evidence="7">The sequence shown here is derived from an EMBL/GenBank/DDBJ whole genome shotgun (WGS) entry which is preliminary data.</text>
</comment>
<evidence type="ECO:0000256" key="2">
    <source>
        <dbReference type="ARBA" id="ARBA00022741"/>
    </source>
</evidence>
<evidence type="ECO:0000313" key="8">
    <source>
        <dbReference type="Proteomes" id="UP000664332"/>
    </source>
</evidence>
<dbReference type="InterPro" id="IPR039421">
    <property type="entry name" value="Type_1_exporter"/>
</dbReference>
<dbReference type="PANTHER" id="PTHR24221">
    <property type="entry name" value="ATP-BINDING CASSETTE SUB-FAMILY B"/>
    <property type="match status" value="1"/>
</dbReference>
<dbReference type="Proteomes" id="UP000664332">
    <property type="component" value="Unassembled WGS sequence"/>
</dbReference>
<feature type="non-terminal residue" evidence="7">
    <location>
        <position position="1"/>
    </location>
</feature>
<gene>
    <name evidence="7" type="ORF">JZY06_03505</name>
</gene>
<keyword evidence="4" id="KW-1278">Translocase</keyword>
<proteinExistence type="inferred from homology"/>
<keyword evidence="1" id="KW-1003">Cell membrane</keyword>
<dbReference type="Gene3D" id="3.40.50.300">
    <property type="entry name" value="P-loop containing nucleotide triphosphate hydrolases"/>
    <property type="match status" value="1"/>
</dbReference>
<evidence type="ECO:0000256" key="4">
    <source>
        <dbReference type="ARBA" id="ARBA00022967"/>
    </source>
</evidence>
<dbReference type="GO" id="GO:0005524">
    <property type="term" value="F:ATP binding"/>
    <property type="evidence" value="ECO:0007669"/>
    <property type="project" value="UniProtKB-KW"/>
</dbReference>
<feature type="domain" description="ABC transporter" evidence="6">
    <location>
        <begin position="37"/>
        <end position="269"/>
    </location>
</feature>
<protein>
    <submittedName>
        <fullName evidence="7">ATP-binding cassette domain-containing protein</fullName>
    </submittedName>
</protein>
<dbReference type="InterPro" id="IPR003593">
    <property type="entry name" value="AAA+_ATPase"/>
</dbReference>
<accession>A0A939E1E5</accession>
<dbReference type="PROSITE" id="PS00211">
    <property type="entry name" value="ABC_TRANSPORTER_1"/>
    <property type="match status" value="1"/>
</dbReference>
<dbReference type="EMBL" id="JAFLEQ010000008">
    <property type="protein sequence ID" value="MBN9643697.1"/>
    <property type="molecule type" value="Genomic_DNA"/>
</dbReference>
<keyword evidence="1" id="KW-0997">Cell inner membrane</keyword>
<evidence type="ECO:0000256" key="1">
    <source>
        <dbReference type="ARBA" id="ARBA00022519"/>
    </source>
</evidence>
<dbReference type="AlphaFoldDB" id="A0A939E1E5"/>
<keyword evidence="2" id="KW-0547">Nucleotide-binding</keyword>
<dbReference type="GO" id="GO:0042626">
    <property type="term" value="F:ATPase-coupled transmembrane transporter activity"/>
    <property type="evidence" value="ECO:0007669"/>
    <property type="project" value="TreeGrafter"/>
</dbReference>
<sequence length="275" mass="28593">ATTRDAVASLAGVRDFLAADGMPEPAVPGPVPVDGRLQAEHVTVTGGDGNKILDDVSVTIPEKSLVAVVGPSGSGKTTFLRALARFIDPDRGTIRVGGHDAAAIGSAAVQSAVSMVFQEPTLLHGTIRDNIWLNTAHPAKDTGVVDRARLRPVLDRLPAGADTELTDQGQGLSGGEKQRVALARAFAKKAPVVLCDEPTASLDRVNREHIDEALARLRGDATVVVVTHRLSFAARCDLVLVFDAGRLVQQGTHDELAAADGVYAALLAADTGGGR</sequence>